<dbReference type="InterPro" id="IPR041988">
    <property type="entry name" value="Ribosomal_uL24_KOW"/>
</dbReference>
<evidence type="ECO:0000256" key="1">
    <source>
        <dbReference type="ARBA" id="ARBA00010618"/>
    </source>
</evidence>
<dbReference type="GO" id="GO:0006412">
    <property type="term" value="P:translation"/>
    <property type="evidence" value="ECO:0007669"/>
    <property type="project" value="InterPro"/>
</dbReference>
<dbReference type="CDD" id="cd06089">
    <property type="entry name" value="KOW_RPL26"/>
    <property type="match status" value="1"/>
</dbReference>
<reference evidence="8" key="1">
    <citation type="submission" date="2025-08" db="UniProtKB">
        <authorList>
            <consortium name="RefSeq"/>
        </authorList>
    </citation>
    <scope>IDENTIFICATION</scope>
</reference>
<protein>
    <recommendedName>
        <fullName evidence="4">Large ribosomal subunit protein uL24m</fullName>
    </recommendedName>
    <alternativeName>
        <fullName evidence="5">39S ribosomal protein L24, mitochondrial</fullName>
    </alternativeName>
</protein>
<sequence length="247" mass="29450">MRFNVLQFVLPESKRYANLPDSFIKRKMEQIYYKTPPHPNYLPKVHQRKKFYFELARPWTDTFRFQNQDKSDHVHVEPIKYWSFFRGDRVQILIGPDKGKQGIVKSIIQERNWITVNGLNTKLQLLKKTDKFPGIPFVFEMPLLVTEDVLLVDPFDLKPTKIEWRYTEDGEHVRVSVRTGRIIPIPPSHFSTADYKNPALYVEGDKDTTKEEVEKITFKPALKTFAMDIMDKMNIKEDRYQKPTYWY</sequence>
<keyword evidence="7" id="KW-1185">Reference proteome</keyword>
<dbReference type="Pfam" id="PF00467">
    <property type="entry name" value="KOW"/>
    <property type="match status" value="1"/>
</dbReference>
<dbReference type="KEGG" id="csol:105359269"/>
<proteinExistence type="inferred from homology"/>
<dbReference type="GO" id="GO:0005840">
    <property type="term" value="C:ribosome"/>
    <property type="evidence" value="ECO:0007669"/>
    <property type="project" value="UniProtKB-KW"/>
</dbReference>
<comment type="similarity">
    <text evidence="1">Belongs to the universal ribosomal protein uL24 family.</text>
</comment>
<dbReference type="InterPro" id="IPR057264">
    <property type="entry name" value="Ribosomal_uL24_C"/>
</dbReference>
<dbReference type="CTD" id="79590"/>
<dbReference type="InterPro" id="IPR005824">
    <property type="entry name" value="KOW"/>
</dbReference>
<dbReference type="InterPro" id="IPR005825">
    <property type="entry name" value="Ribosomal_uL24_CS"/>
</dbReference>
<dbReference type="GeneID" id="105359269"/>
<name>A0AAJ6VJE6_9HYME</name>
<evidence type="ECO:0000259" key="6">
    <source>
        <dbReference type="SMART" id="SM00739"/>
    </source>
</evidence>
<evidence type="ECO:0000313" key="8">
    <source>
        <dbReference type="RefSeq" id="XP_011494117.1"/>
    </source>
</evidence>
<dbReference type="Gene3D" id="2.30.30.30">
    <property type="match status" value="1"/>
</dbReference>
<evidence type="ECO:0000256" key="5">
    <source>
        <dbReference type="ARBA" id="ARBA00035357"/>
    </source>
</evidence>
<dbReference type="GO" id="GO:0003735">
    <property type="term" value="F:structural constituent of ribosome"/>
    <property type="evidence" value="ECO:0007669"/>
    <property type="project" value="InterPro"/>
</dbReference>
<dbReference type="GO" id="GO:0003723">
    <property type="term" value="F:RNA binding"/>
    <property type="evidence" value="ECO:0007669"/>
    <property type="project" value="InterPro"/>
</dbReference>
<dbReference type="Proteomes" id="UP000695007">
    <property type="component" value="Unplaced"/>
</dbReference>
<dbReference type="InterPro" id="IPR014722">
    <property type="entry name" value="Rib_uL2_dom2"/>
</dbReference>
<feature type="domain" description="KOW" evidence="6">
    <location>
        <begin position="83"/>
        <end position="110"/>
    </location>
</feature>
<dbReference type="SMART" id="SM00739">
    <property type="entry name" value="KOW"/>
    <property type="match status" value="1"/>
</dbReference>
<dbReference type="PROSITE" id="PS01108">
    <property type="entry name" value="RIBOSOMAL_L24"/>
    <property type="match status" value="1"/>
</dbReference>
<evidence type="ECO:0000256" key="3">
    <source>
        <dbReference type="ARBA" id="ARBA00023274"/>
    </source>
</evidence>
<dbReference type="InterPro" id="IPR008991">
    <property type="entry name" value="Translation_prot_SH3-like_sf"/>
</dbReference>
<evidence type="ECO:0000313" key="7">
    <source>
        <dbReference type="Proteomes" id="UP000695007"/>
    </source>
</evidence>
<accession>A0AAJ6VJE6</accession>
<keyword evidence="2 8" id="KW-0689">Ribosomal protein</keyword>
<dbReference type="AlphaFoldDB" id="A0AAJ6VJE6"/>
<dbReference type="PANTHER" id="PTHR12903">
    <property type="entry name" value="MITOCHONDRIAL RIBOSOMAL PROTEIN L24"/>
    <property type="match status" value="1"/>
</dbReference>
<dbReference type="GO" id="GO:1990904">
    <property type="term" value="C:ribonucleoprotein complex"/>
    <property type="evidence" value="ECO:0007669"/>
    <property type="project" value="UniProtKB-KW"/>
</dbReference>
<evidence type="ECO:0000256" key="2">
    <source>
        <dbReference type="ARBA" id="ARBA00022980"/>
    </source>
</evidence>
<organism evidence="7 8">
    <name type="scientific">Ceratosolen solmsi marchali</name>
    <dbReference type="NCBI Taxonomy" id="326594"/>
    <lineage>
        <taxon>Eukaryota</taxon>
        <taxon>Metazoa</taxon>
        <taxon>Ecdysozoa</taxon>
        <taxon>Arthropoda</taxon>
        <taxon>Hexapoda</taxon>
        <taxon>Insecta</taxon>
        <taxon>Pterygota</taxon>
        <taxon>Neoptera</taxon>
        <taxon>Endopterygota</taxon>
        <taxon>Hymenoptera</taxon>
        <taxon>Apocrita</taxon>
        <taxon>Proctotrupomorpha</taxon>
        <taxon>Chalcidoidea</taxon>
        <taxon>Agaonidae</taxon>
        <taxon>Agaoninae</taxon>
        <taxon>Ceratosolen</taxon>
    </lineage>
</organism>
<dbReference type="Pfam" id="PF17136">
    <property type="entry name" value="ribosomal_L24"/>
    <property type="match status" value="1"/>
</dbReference>
<keyword evidence="3" id="KW-0687">Ribonucleoprotein</keyword>
<dbReference type="RefSeq" id="XP_011494117.1">
    <property type="nucleotide sequence ID" value="XM_011495815.1"/>
</dbReference>
<evidence type="ECO:0000256" key="4">
    <source>
        <dbReference type="ARBA" id="ARBA00035283"/>
    </source>
</evidence>
<gene>
    <name evidence="8" type="primary">LOC105359269</name>
</gene>
<dbReference type="SUPFAM" id="SSF50104">
    <property type="entry name" value="Translation proteins SH3-like domain"/>
    <property type="match status" value="1"/>
</dbReference>
<dbReference type="InterPro" id="IPR003256">
    <property type="entry name" value="Ribosomal_uL24"/>
</dbReference>